<evidence type="ECO:0000313" key="9">
    <source>
        <dbReference type="EMBL" id="CAB4632240.1"/>
    </source>
</evidence>
<dbReference type="AlphaFoldDB" id="A0A6J6J606"/>
<dbReference type="PANTHER" id="PTHR32024:SF1">
    <property type="entry name" value="KTR SYSTEM POTASSIUM UPTAKE PROTEIN B"/>
    <property type="match status" value="1"/>
</dbReference>
<protein>
    <submittedName>
        <fullName evidence="9">Unannotated protein</fullName>
    </submittedName>
</protein>
<dbReference type="EMBL" id="CAEZVN010000045">
    <property type="protein sequence ID" value="CAB4632240.1"/>
    <property type="molecule type" value="Genomic_DNA"/>
</dbReference>
<feature type="transmembrane region" description="Helical" evidence="8">
    <location>
        <begin position="12"/>
        <end position="33"/>
    </location>
</feature>
<feature type="transmembrane region" description="Helical" evidence="8">
    <location>
        <begin position="241"/>
        <end position="260"/>
    </location>
</feature>
<evidence type="ECO:0000256" key="7">
    <source>
        <dbReference type="ARBA" id="ARBA00023136"/>
    </source>
</evidence>
<dbReference type="PANTHER" id="PTHR32024">
    <property type="entry name" value="TRK SYSTEM POTASSIUM UPTAKE PROTEIN TRKG-RELATED"/>
    <property type="match status" value="1"/>
</dbReference>
<evidence type="ECO:0000256" key="8">
    <source>
        <dbReference type="SAM" id="Phobius"/>
    </source>
</evidence>
<dbReference type="GO" id="GO:0030001">
    <property type="term" value="P:metal ion transport"/>
    <property type="evidence" value="ECO:0007669"/>
    <property type="project" value="UniProtKB-ARBA"/>
</dbReference>
<evidence type="ECO:0000256" key="1">
    <source>
        <dbReference type="ARBA" id="ARBA00004651"/>
    </source>
</evidence>
<feature type="transmembrane region" description="Helical" evidence="8">
    <location>
        <begin position="358"/>
        <end position="379"/>
    </location>
</feature>
<keyword evidence="5 8" id="KW-1133">Transmembrane helix</keyword>
<keyword evidence="7 8" id="KW-0472">Membrane</keyword>
<organism evidence="9">
    <name type="scientific">freshwater metagenome</name>
    <dbReference type="NCBI Taxonomy" id="449393"/>
    <lineage>
        <taxon>unclassified sequences</taxon>
        <taxon>metagenomes</taxon>
        <taxon>ecological metagenomes</taxon>
    </lineage>
</organism>
<comment type="subcellular location">
    <subcellularLocation>
        <location evidence="1">Cell membrane</location>
        <topology evidence="1">Multi-pass membrane protein</topology>
    </subcellularLocation>
</comment>
<reference evidence="9" key="1">
    <citation type="submission" date="2020-05" db="EMBL/GenBank/DDBJ databases">
        <authorList>
            <person name="Chiriac C."/>
            <person name="Salcher M."/>
            <person name="Ghai R."/>
            <person name="Kavagutti S V."/>
        </authorList>
    </citation>
    <scope>NUCLEOTIDE SEQUENCE</scope>
</reference>
<keyword evidence="4 8" id="KW-0812">Transmembrane</keyword>
<feature type="transmembrane region" description="Helical" evidence="8">
    <location>
        <begin position="418"/>
        <end position="440"/>
    </location>
</feature>
<feature type="transmembrane region" description="Helical" evidence="8">
    <location>
        <begin position="123"/>
        <end position="146"/>
    </location>
</feature>
<keyword evidence="6" id="KW-0406">Ion transport</keyword>
<keyword evidence="2" id="KW-0813">Transport</keyword>
<proteinExistence type="predicted"/>
<name>A0A6J6J606_9ZZZZ</name>
<accession>A0A6J6J606</accession>
<evidence type="ECO:0000256" key="3">
    <source>
        <dbReference type="ARBA" id="ARBA00022475"/>
    </source>
</evidence>
<evidence type="ECO:0000256" key="2">
    <source>
        <dbReference type="ARBA" id="ARBA00022448"/>
    </source>
</evidence>
<keyword evidence="3" id="KW-1003">Cell membrane</keyword>
<sequence>MASKRGGRPARLVALSFTAVIALGTFLLSLPFATNSGKATPFLDALLTATSATTVTGLSTLDVEAHWNLFGHIVIGALIEIGGFGIVGFATLIAILIEGRISLKTRMNTTAEVGGSSRDVRGLLFNVVKIMLFFQFALYVFLFFRFVNTYGYAPAKAVAHAAFHAVSAFNNAGFALYSDSMMRFAGDGWVLIPVMAAVFIASIGFPTITEIRDRLKLKIYAWRKLEAPFELPNQWSLNTRITLWGSLVLLILGVLLIGFLEWNNPKTLGHFSVLDKIINTFFAAVMPRTAGFNSVDVVGMLPSTWLVTDFLMFIGGASVSTSGGIKIGTAVVLFYVIYTEIRGEAAVNIGNRRLPRSMQRQAFTIVGITAAVLIAATMFLRLTTTFTLDQILLEVFSAVGTVGLTGGMTPLLPDHGKIVISLLMLFGRLGPIVVATSLALRATKRHFEYPRERPLIG</sequence>
<evidence type="ECO:0000256" key="6">
    <source>
        <dbReference type="ARBA" id="ARBA00023065"/>
    </source>
</evidence>
<feature type="transmembrane region" description="Helical" evidence="8">
    <location>
        <begin position="69"/>
        <end position="97"/>
    </location>
</feature>
<dbReference type="Pfam" id="PF02386">
    <property type="entry name" value="TrkH"/>
    <property type="match status" value="1"/>
</dbReference>
<evidence type="ECO:0000256" key="5">
    <source>
        <dbReference type="ARBA" id="ARBA00022989"/>
    </source>
</evidence>
<dbReference type="InterPro" id="IPR003445">
    <property type="entry name" value="Cat_transpt"/>
</dbReference>
<dbReference type="GO" id="GO:0005886">
    <property type="term" value="C:plasma membrane"/>
    <property type="evidence" value="ECO:0007669"/>
    <property type="project" value="UniProtKB-SubCell"/>
</dbReference>
<gene>
    <name evidence="9" type="ORF">UFOPK2001_00604</name>
</gene>
<evidence type="ECO:0000256" key="4">
    <source>
        <dbReference type="ARBA" id="ARBA00022692"/>
    </source>
</evidence>
<feature type="transmembrane region" description="Helical" evidence="8">
    <location>
        <begin position="189"/>
        <end position="208"/>
    </location>
</feature>
<dbReference type="GO" id="GO:0008324">
    <property type="term" value="F:monoatomic cation transmembrane transporter activity"/>
    <property type="evidence" value="ECO:0007669"/>
    <property type="project" value="InterPro"/>
</dbReference>
<feature type="transmembrane region" description="Helical" evidence="8">
    <location>
        <begin position="310"/>
        <end position="338"/>
    </location>
</feature>